<evidence type="ECO:0000259" key="12">
    <source>
        <dbReference type="PROSITE" id="PS50885"/>
    </source>
</evidence>
<feature type="domain" description="Histidine kinase" evidence="10">
    <location>
        <begin position="259"/>
        <end position="472"/>
    </location>
</feature>
<dbReference type="CDD" id="cd00075">
    <property type="entry name" value="HATPase"/>
    <property type="match status" value="1"/>
</dbReference>
<name>A0A848G7N3_9RHOO</name>
<comment type="caution">
    <text evidence="13">The sequence shown here is derived from an EMBL/GenBank/DDBJ whole genome shotgun (WGS) entry which is preliminary data.</text>
</comment>
<dbReference type="Pfam" id="PF02518">
    <property type="entry name" value="HATPase_c"/>
    <property type="match status" value="1"/>
</dbReference>
<dbReference type="Gene3D" id="3.30.565.10">
    <property type="entry name" value="Histidine kinase-like ATPase, C-terminal domain"/>
    <property type="match status" value="1"/>
</dbReference>
<keyword evidence="4" id="KW-0597">Phosphoprotein</keyword>
<evidence type="ECO:0000259" key="10">
    <source>
        <dbReference type="PROSITE" id="PS50109"/>
    </source>
</evidence>
<dbReference type="InterPro" id="IPR003594">
    <property type="entry name" value="HATPase_dom"/>
</dbReference>
<proteinExistence type="predicted"/>
<organism evidence="13 14">
    <name type="scientific">Zoogloea dura</name>
    <dbReference type="NCBI Taxonomy" id="2728840"/>
    <lineage>
        <taxon>Bacteria</taxon>
        <taxon>Pseudomonadati</taxon>
        <taxon>Pseudomonadota</taxon>
        <taxon>Betaproteobacteria</taxon>
        <taxon>Rhodocyclales</taxon>
        <taxon>Zoogloeaceae</taxon>
        <taxon>Zoogloea</taxon>
    </lineage>
</organism>
<dbReference type="InterPro" id="IPR003660">
    <property type="entry name" value="HAMP_dom"/>
</dbReference>
<feature type="domain" description="HAMP" evidence="12">
    <location>
        <begin position="174"/>
        <end position="226"/>
    </location>
</feature>
<dbReference type="PROSITE" id="PS50885">
    <property type="entry name" value="HAMP"/>
    <property type="match status" value="1"/>
</dbReference>
<dbReference type="InterPro" id="IPR019247">
    <property type="entry name" value="Histidine_kinase_BarA_N"/>
</dbReference>
<evidence type="ECO:0000256" key="3">
    <source>
        <dbReference type="ARBA" id="ARBA00012438"/>
    </source>
</evidence>
<dbReference type="PROSITE" id="PS50109">
    <property type="entry name" value="HIS_KIN"/>
    <property type="match status" value="1"/>
</dbReference>
<dbReference type="EC" id="2.7.13.3" evidence="3"/>
<reference evidence="13 14" key="1">
    <citation type="submission" date="2020-04" db="EMBL/GenBank/DDBJ databases">
        <title>Zoogloea sp. G-4-1-14 isolated from soil.</title>
        <authorList>
            <person name="Dahal R.H."/>
        </authorList>
    </citation>
    <scope>NUCLEOTIDE SEQUENCE [LARGE SCALE GENOMIC DNA]</scope>
    <source>
        <strain evidence="13 14">G-4-1-14</strain>
    </source>
</reference>
<dbReference type="SMART" id="SM00304">
    <property type="entry name" value="HAMP"/>
    <property type="match status" value="1"/>
</dbReference>
<sequence length="609" mass="66424">MVMALVLIAYFTSSRLSDLEAAHVQRGKALARQLAAASEYGVFSGNLDSLRKQANSILQEQDVVRVTVFSPLQEILADSARLPAPDSLPLGSRERRSTLRFREKVTGPGVILDDAFLETGSNTSPPGEPHHGEVLVEMSRDSLRDEEARLLRTAIVMVAAILCASIILALRMSRGISGPIQRIASTVASFGQGTLTARVPAEGGKSLRMLALGVNEMADRLSASREDLERQIDAATRELKKKKEEAEQGNQAKTRFLAAASHDLRQPMHALGLFVAELGQKPHAPDTRRLVEQIAVSAETMENLLDSLLDISRLDAGVLDRQIKPFPLQPLLERIDVDYRREADHNGQRLRLRATDAWVESDPLLLERILHNLISNALRYAPGGTVLLACRRRGRVVRIEVRDNGPGIAPEAQEAIFQEFIQLDNPERNRAKGLGLGLAIVRRLTDLLDHRLTLHSRPGHGALFAVEVPRASPRTLIDGAPPPPAHALHGLHVLLVDDDPLALASTASLLESWGCAVTTVSEPALLLHSLAGSPPPDIILCEYKVGKSSGLLLVRNLRNHFVKVIPAIILGSDTSAEALADVQQEGLPLLHKPVRPGRLRALLQRKTQA</sequence>
<dbReference type="PANTHER" id="PTHR43047:SF9">
    <property type="entry name" value="HISTIDINE KINASE"/>
    <property type="match status" value="1"/>
</dbReference>
<comment type="caution">
    <text evidence="7">Lacks conserved residue(s) required for the propagation of feature annotation.</text>
</comment>
<gene>
    <name evidence="13" type="ORF">HHL15_15575</name>
</gene>
<feature type="domain" description="Response regulatory" evidence="11">
    <location>
        <begin position="492"/>
        <end position="607"/>
    </location>
</feature>
<dbReference type="InterPro" id="IPR003661">
    <property type="entry name" value="HisK_dim/P_dom"/>
</dbReference>
<keyword evidence="6" id="KW-0418">Kinase</keyword>
<accession>A0A848G7N3</accession>
<evidence type="ECO:0000256" key="2">
    <source>
        <dbReference type="ARBA" id="ARBA00004370"/>
    </source>
</evidence>
<dbReference type="InterPro" id="IPR001789">
    <property type="entry name" value="Sig_transdc_resp-reg_receiver"/>
</dbReference>
<dbReference type="Gene3D" id="6.10.340.10">
    <property type="match status" value="1"/>
</dbReference>
<dbReference type="SUPFAM" id="SSF55874">
    <property type="entry name" value="ATPase domain of HSP90 chaperone/DNA topoisomerase II/histidine kinase"/>
    <property type="match status" value="1"/>
</dbReference>
<evidence type="ECO:0000256" key="1">
    <source>
        <dbReference type="ARBA" id="ARBA00000085"/>
    </source>
</evidence>
<evidence type="ECO:0000256" key="5">
    <source>
        <dbReference type="ARBA" id="ARBA00022679"/>
    </source>
</evidence>
<dbReference type="Pfam" id="PF00072">
    <property type="entry name" value="Response_reg"/>
    <property type="match status" value="1"/>
</dbReference>
<evidence type="ECO:0000256" key="6">
    <source>
        <dbReference type="ARBA" id="ARBA00022777"/>
    </source>
</evidence>
<dbReference type="AlphaFoldDB" id="A0A848G7N3"/>
<dbReference type="SMART" id="SM00388">
    <property type="entry name" value="HisKA"/>
    <property type="match status" value="1"/>
</dbReference>
<dbReference type="SMART" id="SM00448">
    <property type="entry name" value="REC"/>
    <property type="match status" value="1"/>
</dbReference>
<dbReference type="Gene3D" id="3.40.50.2300">
    <property type="match status" value="1"/>
</dbReference>
<keyword evidence="14" id="KW-1185">Reference proteome</keyword>
<evidence type="ECO:0000256" key="4">
    <source>
        <dbReference type="ARBA" id="ARBA00022553"/>
    </source>
</evidence>
<evidence type="ECO:0000313" key="13">
    <source>
        <dbReference type="EMBL" id="NML27172.1"/>
    </source>
</evidence>
<comment type="catalytic activity">
    <reaction evidence="1">
        <text>ATP + protein L-histidine = ADP + protein N-phospho-L-histidine.</text>
        <dbReference type="EC" id="2.7.13.3"/>
    </reaction>
</comment>
<keyword evidence="9" id="KW-0472">Membrane</keyword>
<dbReference type="InterPro" id="IPR036890">
    <property type="entry name" value="HATPase_C_sf"/>
</dbReference>
<dbReference type="GO" id="GO:0005886">
    <property type="term" value="C:plasma membrane"/>
    <property type="evidence" value="ECO:0007669"/>
    <property type="project" value="TreeGrafter"/>
</dbReference>
<protein>
    <recommendedName>
        <fullName evidence="3">histidine kinase</fullName>
        <ecNumber evidence="3">2.7.13.3</ecNumber>
    </recommendedName>
</protein>
<keyword evidence="9" id="KW-1133">Transmembrane helix</keyword>
<dbReference type="Gene3D" id="1.10.287.130">
    <property type="match status" value="1"/>
</dbReference>
<keyword evidence="9" id="KW-0812">Transmembrane</keyword>
<evidence type="ECO:0000313" key="14">
    <source>
        <dbReference type="Proteomes" id="UP000580043"/>
    </source>
</evidence>
<dbReference type="Pfam" id="PF00672">
    <property type="entry name" value="HAMP"/>
    <property type="match status" value="1"/>
</dbReference>
<evidence type="ECO:0000256" key="9">
    <source>
        <dbReference type="SAM" id="Phobius"/>
    </source>
</evidence>
<dbReference type="SUPFAM" id="SSF47384">
    <property type="entry name" value="Homodimeric domain of signal transducing histidine kinase"/>
    <property type="match status" value="1"/>
</dbReference>
<keyword evidence="8" id="KW-0175">Coiled coil</keyword>
<comment type="subcellular location">
    <subcellularLocation>
        <location evidence="2">Membrane</location>
    </subcellularLocation>
</comment>
<dbReference type="Pfam" id="PF00512">
    <property type="entry name" value="HisKA"/>
    <property type="match status" value="1"/>
</dbReference>
<dbReference type="Proteomes" id="UP000580043">
    <property type="component" value="Unassembled WGS sequence"/>
</dbReference>
<dbReference type="PANTHER" id="PTHR43047">
    <property type="entry name" value="TWO-COMPONENT HISTIDINE PROTEIN KINASE"/>
    <property type="match status" value="1"/>
</dbReference>
<dbReference type="Pfam" id="PF09984">
    <property type="entry name" value="sCache_4"/>
    <property type="match status" value="1"/>
</dbReference>
<feature type="transmembrane region" description="Helical" evidence="9">
    <location>
        <begin position="150"/>
        <end position="170"/>
    </location>
</feature>
<dbReference type="SUPFAM" id="SSF52172">
    <property type="entry name" value="CheY-like"/>
    <property type="match status" value="1"/>
</dbReference>
<keyword evidence="5" id="KW-0808">Transferase</keyword>
<dbReference type="GO" id="GO:0009927">
    <property type="term" value="F:histidine phosphotransfer kinase activity"/>
    <property type="evidence" value="ECO:0007669"/>
    <property type="project" value="TreeGrafter"/>
</dbReference>
<evidence type="ECO:0000256" key="8">
    <source>
        <dbReference type="SAM" id="Coils"/>
    </source>
</evidence>
<dbReference type="InterPro" id="IPR004358">
    <property type="entry name" value="Sig_transdc_His_kin-like_C"/>
</dbReference>
<dbReference type="CDD" id="cd00156">
    <property type="entry name" value="REC"/>
    <property type="match status" value="1"/>
</dbReference>
<dbReference type="InterPro" id="IPR005467">
    <property type="entry name" value="His_kinase_dom"/>
</dbReference>
<dbReference type="FunFam" id="3.30.565.10:FF:000049">
    <property type="entry name" value="Two-component sensor histidine kinase"/>
    <property type="match status" value="1"/>
</dbReference>
<dbReference type="PROSITE" id="PS50110">
    <property type="entry name" value="RESPONSE_REGULATORY"/>
    <property type="match status" value="1"/>
</dbReference>
<dbReference type="PRINTS" id="PR00344">
    <property type="entry name" value="BCTRLSENSOR"/>
</dbReference>
<evidence type="ECO:0000259" key="11">
    <source>
        <dbReference type="PROSITE" id="PS50110"/>
    </source>
</evidence>
<dbReference type="SMART" id="SM00387">
    <property type="entry name" value="HATPase_c"/>
    <property type="match status" value="1"/>
</dbReference>
<dbReference type="InterPro" id="IPR011006">
    <property type="entry name" value="CheY-like_superfamily"/>
</dbReference>
<dbReference type="CDD" id="cd06225">
    <property type="entry name" value="HAMP"/>
    <property type="match status" value="1"/>
</dbReference>
<evidence type="ECO:0000256" key="7">
    <source>
        <dbReference type="PROSITE-ProRule" id="PRU00169"/>
    </source>
</evidence>
<dbReference type="CDD" id="cd00082">
    <property type="entry name" value="HisKA"/>
    <property type="match status" value="1"/>
</dbReference>
<dbReference type="EMBL" id="JABBGA010000013">
    <property type="protein sequence ID" value="NML27172.1"/>
    <property type="molecule type" value="Genomic_DNA"/>
</dbReference>
<feature type="coiled-coil region" evidence="8">
    <location>
        <begin position="218"/>
        <end position="252"/>
    </location>
</feature>
<dbReference type="GO" id="GO:0000155">
    <property type="term" value="F:phosphorelay sensor kinase activity"/>
    <property type="evidence" value="ECO:0007669"/>
    <property type="project" value="InterPro"/>
</dbReference>
<dbReference type="InterPro" id="IPR036097">
    <property type="entry name" value="HisK_dim/P_sf"/>
</dbReference>